<evidence type="ECO:0000313" key="3">
    <source>
        <dbReference type="Proteomes" id="UP000785613"/>
    </source>
</evidence>
<feature type="region of interest" description="Disordered" evidence="1">
    <location>
        <begin position="24"/>
        <end position="45"/>
    </location>
</feature>
<evidence type="ECO:0000256" key="1">
    <source>
        <dbReference type="SAM" id="MobiDB-lite"/>
    </source>
</evidence>
<dbReference type="RefSeq" id="WP_167220994.1">
    <property type="nucleotide sequence ID" value="NZ_VUYU01000001.1"/>
</dbReference>
<name>A0ABX0LBR1_9BURK</name>
<sequence length="124" mass="13512">MSQARPFDPHIPVLTELFSDKGEALAEPAAESVPADQASAPAGADPEWAALERRLSDRIVQQLQGSVDIMLEHRLRESMEQVLRQAVGDITAELRRGLQDSLDAIVARAVAQELGALQQRQPPP</sequence>
<proteinExistence type="predicted"/>
<protein>
    <recommendedName>
        <fullName evidence="4">DUF2486 domain-containing protein</fullName>
    </recommendedName>
</protein>
<reference evidence="2 3" key="1">
    <citation type="submission" date="2019-09" db="EMBL/GenBank/DDBJ databases">
        <title>Taxonomy of Antarctic Massilia spp.: description of Massilia rubra sp. nov., Massilia aquatica sp. nov., Massilia mucilaginosa sp. nov., Massilia frigida sp. nov. isolated from streams, lakes and regoliths.</title>
        <authorList>
            <person name="Holochova P."/>
            <person name="Sedlacek I."/>
            <person name="Kralova S."/>
            <person name="Maslanova I."/>
            <person name="Busse H.-J."/>
            <person name="Stankova E."/>
            <person name="Vrbovska V."/>
            <person name="Kovarovic V."/>
            <person name="Bartak M."/>
            <person name="Svec P."/>
            <person name="Pantucek R."/>
        </authorList>
    </citation>
    <scope>NUCLEOTIDE SEQUENCE [LARGE SCALE GENOMIC DNA]</scope>
    <source>
        <strain evidence="2 3">CCM 8692</strain>
    </source>
</reference>
<dbReference type="EMBL" id="VUYU01000001">
    <property type="protein sequence ID" value="NHZ32308.1"/>
    <property type="molecule type" value="Genomic_DNA"/>
</dbReference>
<keyword evidence="3" id="KW-1185">Reference proteome</keyword>
<dbReference type="Proteomes" id="UP000785613">
    <property type="component" value="Unassembled WGS sequence"/>
</dbReference>
<organism evidence="2 3">
    <name type="scientific">Massilia rubra</name>
    <dbReference type="NCBI Taxonomy" id="2607910"/>
    <lineage>
        <taxon>Bacteria</taxon>
        <taxon>Pseudomonadati</taxon>
        <taxon>Pseudomonadota</taxon>
        <taxon>Betaproteobacteria</taxon>
        <taxon>Burkholderiales</taxon>
        <taxon>Oxalobacteraceae</taxon>
        <taxon>Telluria group</taxon>
        <taxon>Massilia</taxon>
    </lineage>
</organism>
<evidence type="ECO:0008006" key="4">
    <source>
        <dbReference type="Google" id="ProtNLM"/>
    </source>
</evidence>
<accession>A0ABX0LBR1</accession>
<comment type="caution">
    <text evidence="2">The sequence shown here is derived from an EMBL/GenBank/DDBJ whole genome shotgun (WGS) entry which is preliminary data.</text>
</comment>
<evidence type="ECO:0000313" key="2">
    <source>
        <dbReference type="EMBL" id="NHZ32308.1"/>
    </source>
</evidence>
<gene>
    <name evidence="2" type="ORF">F0185_01705</name>
</gene>